<reference evidence="1" key="2">
    <citation type="submission" date="2015-03" db="UniProtKB">
        <authorList>
            <consortium name="EnsemblPlants"/>
        </authorList>
    </citation>
    <scope>IDENTIFICATION</scope>
</reference>
<dbReference type="Proteomes" id="UP000026960">
    <property type="component" value="Chromosome 5"/>
</dbReference>
<keyword evidence="2" id="KW-1185">Reference proteome</keyword>
<name>A0A0D3G7X8_9ORYZ</name>
<dbReference type="EnsemblPlants" id="OBART05G17370.1">
    <property type="protein sequence ID" value="OBART05G17370.1"/>
    <property type="gene ID" value="OBART05G17370"/>
</dbReference>
<protein>
    <submittedName>
        <fullName evidence="1">Uncharacterized protein</fullName>
    </submittedName>
</protein>
<dbReference type="Gramene" id="OBART05G17370.1">
    <property type="protein sequence ID" value="OBART05G17370.1"/>
    <property type="gene ID" value="OBART05G17370"/>
</dbReference>
<organism evidence="1">
    <name type="scientific">Oryza barthii</name>
    <dbReference type="NCBI Taxonomy" id="65489"/>
    <lineage>
        <taxon>Eukaryota</taxon>
        <taxon>Viridiplantae</taxon>
        <taxon>Streptophyta</taxon>
        <taxon>Embryophyta</taxon>
        <taxon>Tracheophyta</taxon>
        <taxon>Spermatophyta</taxon>
        <taxon>Magnoliopsida</taxon>
        <taxon>Liliopsida</taxon>
        <taxon>Poales</taxon>
        <taxon>Poaceae</taxon>
        <taxon>BOP clade</taxon>
        <taxon>Oryzoideae</taxon>
        <taxon>Oryzeae</taxon>
        <taxon>Oryzinae</taxon>
        <taxon>Oryza</taxon>
    </lineage>
</organism>
<dbReference type="AlphaFoldDB" id="A0A0D3G7X8"/>
<reference evidence="1" key="1">
    <citation type="journal article" date="2009" name="Rice">
        <title>De Novo Next Generation Sequencing of Plant Genomes.</title>
        <authorList>
            <person name="Rounsley S."/>
            <person name="Marri P.R."/>
            <person name="Yu Y."/>
            <person name="He R."/>
            <person name="Sisneros N."/>
            <person name="Goicoechea J.L."/>
            <person name="Lee S.J."/>
            <person name="Angelova A."/>
            <person name="Kudrna D."/>
            <person name="Luo M."/>
            <person name="Affourtit J."/>
            <person name="Desany B."/>
            <person name="Knight J."/>
            <person name="Niazi F."/>
            <person name="Egholm M."/>
            <person name="Wing R.A."/>
        </authorList>
    </citation>
    <scope>NUCLEOTIDE SEQUENCE [LARGE SCALE GENOMIC DNA]</scope>
    <source>
        <strain evidence="1">cv. IRGC 105608</strain>
    </source>
</reference>
<sequence>MATSPPPPSFLPPLRRSRLFVISLSDHATPLPVPGSWLGATEARGTGCSAVDGEPDKIFVGKQVAASDCIECSIRLPRVFPLTHTGQQQG</sequence>
<evidence type="ECO:0000313" key="1">
    <source>
        <dbReference type="EnsemblPlants" id="OBART05G17370.1"/>
    </source>
</evidence>
<dbReference type="HOGENOM" id="CLU_2444339_0_0_1"/>
<accession>A0A0D3G7X8</accession>
<dbReference type="PaxDb" id="65489-OBART05G17370.1"/>
<proteinExistence type="predicted"/>
<evidence type="ECO:0000313" key="2">
    <source>
        <dbReference type="Proteomes" id="UP000026960"/>
    </source>
</evidence>